<evidence type="ECO:0000256" key="2">
    <source>
        <dbReference type="ARBA" id="ARBA00023002"/>
    </source>
</evidence>
<dbReference type="PANTHER" id="PTHR11709:SF2">
    <property type="entry name" value="MULTICOPPER OXIDASE LPR1"/>
    <property type="match status" value="1"/>
</dbReference>
<evidence type="ECO:0000259" key="4">
    <source>
        <dbReference type="Pfam" id="PF00394"/>
    </source>
</evidence>
<dbReference type="GO" id="GO:0016491">
    <property type="term" value="F:oxidoreductase activity"/>
    <property type="evidence" value="ECO:0007669"/>
    <property type="project" value="UniProtKB-KW"/>
</dbReference>
<reference evidence="7" key="2">
    <citation type="journal article" date="2018" name="ISME J.">
        <title>A dynamic microbial community with high functional redundancy inhabits the cold, oxic subseafloor aquifer.</title>
        <authorList>
            <person name="Tully B.J."/>
            <person name="Wheat C.G."/>
            <person name="Glazer B.T."/>
            <person name="Huber J.A."/>
        </authorList>
    </citation>
    <scope>NUCLEOTIDE SEQUENCE</scope>
    <source>
        <strain evidence="7">NORP83</strain>
    </source>
</reference>
<evidence type="ECO:0000256" key="1">
    <source>
        <dbReference type="ARBA" id="ARBA00022723"/>
    </source>
</evidence>
<dbReference type="PROSITE" id="PS00080">
    <property type="entry name" value="MULTICOPPER_OXIDASE2"/>
    <property type="match status" value="1"/>
</dbReference>
<organism evidence="7">
    <name type="scientific">OCS116 cluster bacterium</name>
    <dbReference type="NCBI Taxonomy" id="2030921"/>
    <lineage>
        <taxon>Bacteria</taxon>
        <taxon>Pseudomonadati</taxon>
        <taxon>Pseudomonadota</taxon>
        <taxon>Alphaproteobacteria</taxon>
        <taxon>OCS116 cluster</taxon>
    </lineage>
</organism>
<gene>
    <name evidence="7" type="ORF">COB13_12240</name>
</gene>
<dbReference type="SUPFAM" id="SSF49503">
    <property type="entry name" value="Cupredoxins"/>
    <property type="match status" value="3"/>
</dbReference>
<name>A0A2A4YWD2_9PROT</name>
<dbReference type="Gene3D" id="2.60.40.420">
    <property type="entry name" value="Cupredoxins - blue copper proteins"/>
    <property type="match status" value="3"/>
</dbReference>
<dbReference type="InterPro" id="IPR033138">
    <property type="entry name" value="Cu_oxidase_CS"/>
</dbReference>
<accession>A0A2A4YWD2</accession>
<dbReference type="Pfam" id="PF07731">
    <property type="entry name" value="Cu-oxidase_2"/>
    <property type="match status" value="1"/>
</dbReference>
<sequence length="463" mass="51882">MLNRRTFVKAGLASVAIASMPKLVMAMSENNVFHLTAKKTNYALVSGAANSELWTFNDIVSGPEIRVVKGSEITVIFKNELDEPTSIHWHGIRIDNKMDGVSGLTQDAVLPGEEYIYTFTVPDAGSFWYHAHNMSWSHVARGLYGALIVDEITPLFDKDHDITLMLDDWKLDSQGKLDIKSLGSLMEWAHAGRLGNLITVNGKFRPEIKLKQNENYRIRIINVANSRVSAFDINQLDAKIIAYDGQTLASPRKINYSPLIIGPAQRVDLLITPKKNEPFKLIDLGSNEPYEIAKFIIKPNLIAPPPVPKLVPNKLLEPDIGNAIKQKIEIQGGAMSGMRAPIYRGKRMSMMDSMRNKQVWALNGIANLGENPMFEVKRDQTIIIDFLNDTSFMHAMHIHGHHFKILSRNGTTDNEQARRDTFMIGPESTTTIAFVANNPGKWLLHCHMLEHASGGMNTWFKVS</sequence>
<dbReference type="InterPro" id="IPR008972">
    <property type="entry name" value="Cupredoxin"/>
</dbReference>
<comment type="caution">
    <text evidence="7">The sequence shown here is derived from an EMBL/GenBank/DDBJ whole genome shotgun (WGS) entry which is preliminary data.</text>
</comment>
<feature type="chain" id="PRO_5012201623" evidence="3">
    <location>
        <begin position="27"/>
        <end position="463"/>
    </location>
</feature>
<feature type="signal peptide" evidence="3">
    <location>
        <begin position="1"/>
        <end position="26"/>
    </location>
</feature>
<protein>
    <submittedName>
        <fullName evidence="7">Copper oxidase</fullName>
    </submittedName>
</protein>
<dbReference type="Pfam" id="PF07732">
    <property type="entry name" value="Cu-oxidase_3"/>
    <property type="match status" value="1"/>
</dbReference>
<feature type="domain" description="Plastocyanin-like" evidence="4">
    <location>
        <begin position="161"/>
        <end position="275"/>
    </location>
</feature>
<dbReference type="AlphaFoldDB" id="A0A2A4YWD2"/>
<dbReference type="InterPro" id="IPR002355">
    <property type="entry name" value="Cu_oxidase_Cu_BS"/>
</dbReference>
<proteinExistence type="predicted"/>
<dbReference type="PANTHER" id="PTHR11709">
    <property type="entry name" value="MULTI-COPPER OXIDASE"/>
    <property type="match status" value="1"/>
</dbReference>
<feature type="domain" description="Plastocyanin-like" evidence="5">
    <location>
        <begin position="348"/>
        <end position="462"/>
    </location>
</feature>
<dbReference type="GO" id="GO:0005507">
    <property type="term" value="F:copper ion binding"/>
    <property type="evidence" value="ECO:0007669"/>
    <property type="project" value="InterPro"/>
</dbReference>
<dbReference type="CDD" id="cd13861">
    <property type="entry name" value="CuRO_1_CumA_like"/>
    <property type="match status" value="1"/>
</dbReference>
<dbReference type="PROSITE" id="PS00079">
    <property type="entry name" value="MULTICOPPER_OXIDASE1"/>
    <property type="match status" value="1"/>
</dbReference>
<keyword evidence="3" id="KW-0732">Signal</keyword>
<keyword evidence="1" id="KW-0479">Metal-binding</keyword>
<dbReference type="InterPro" id="IPR011707">
    <property type="entry name" value="Cu-oxidase-like_N"/>
</dbReference>
<feature type="domain" description="Plastocyanin-like" evidence="6">
    <location>
        <begin position="44"/>
        <end position="151"/>
    </location>
</feature>
<dbReference type="InterPro" id="IPR001117">
    <property type="entry name" value="Cu-oxidase_2nd"/>
</dbReference>
<dbReference type="Pfam" id="PF00394">
    <property type="entry name" value="Cu-oxidase"/>
    <property type="match status" value="1"/>
</dbReference>
<evidence type="ECO:0000259" key="5">
    <source>
        <dbReference type="Pfam" id="PF07731"/>
    </source>
</evidence>
<dbReference type="EMBL" id="NVUS01000017">
    <property type="protein sequence ID" value="PCI99173.1"/>
    <property type="molecule type" value="Genomic_DNA"/>
</dbReference>
<keyword evidence="2" id="KW-0560">Oxidoreductase</keyword>
<evidence type="ECO:0000313" key="7">
    <source>
        <dbReference type="EMBL" id="PCI99173.1"/>
    </source>
</evidence>
<dbReference type="InterPro" id="IPR045087">
    <property type="entry name" value="Cu-oxidase_fam"/>
</dbReference>
<dbReference type="InterPro" id="IPR011706">
    <property type="entry name" value="Cu-oxidase_C"/>
</dbReference>
<reference key="1">
    <citation type="submission" date="2017-08" db="EMBL/GenBank/DDBJ databases">
        <title>A dynamic microbial community with high functional redundancy inhabits the cold, oxic subseafloor aquifer.</title>
        <authorList>
            <person name="Tully B.J."/>
            <person name="Wheat C.G."/>
            <person name="Glazer B.T."/>
            <person name="Huber J.A."/>
        </authorList>
    </citation>
    <scope>NUCLEOTIDE SEQUENCE [LARGE SCALE GENOMIC DNA]</scope>
</reference>
<evidence type="ECO:0000259" key="6">
    <source>
        <dbReference type="Pfam" id="PF07732"/>
    </source>
</evidence>
<dbReference type="GO" id="GO:0030288">
    <property type="term" value="C:outer membrane-bounded periplasmic space"/>
    <property type="evidence" value="ECO:0007669"/>
    <property type="project" value="TreeGrafter"/>
</dbReference>
<evidence type="ECO:0000256" key="3">
    <source>
        <dbReference type="SAM" id="SignalP"/>
    </source>
</evidence>